<sequence length="941" mass="103922">MASMAIGVSLSMTRGTGSGGVDGDDRVAMAAPTTLKLNQKNSRSESTSRFLGTKKHRSSGEIRTTVSNWVEEKTSRNLRVGLICGGPSAERGISLNSARSVLDHIQGNGLSVSCYYIDPDLKAFAISSAQLYSNTPADFDFKLESLAQGFSSLSELAEHLFSAVDIVFPVIHGRFGEDGGIQELLESHNIPFVGTGSRECRRAFDKYEASLELKAHGFMAVPNYLVQGTVVDESEIQQWFTANHLDLKVGRVVVKPARAGSSIGVKVAFGVNDSIKKATELILEGIDDRVVVEVFIENAYEFTAIVLDVGSGSDCHPVVLLPSEVQLQFHDTVEPKEDAIFDYRRKYLPTQQVTYYTPPRFPIHVIKSIREEASLLFQKLSLRDFARIDGWYLAPTSNLSSSASETLGGLMSRDIIFTDINLISGMEQNSFLFQQASKVGFSHSNILRTIVHRASSRFPHLTWYNYGSSHLLRSSATQTSRDVQKVFVIFGGDTSERQVSVMSGTNVWMNLQRFVDLKVTPCLLSPSLGNSSGAFLDKTKSDLDNREVWLLPYSVVLRHTAEEILAECVEAIEPDRALFTSRLQKQVMEDLMDGLKDQSWFAGFDITDELPMKFSLKEWIKLAKEAQATVFIAVHGGIGEDGTLQELLEDEGVAYTGPGIVSSRTCVDKVMTSQALSHLSEFGVHTISKVVKRTDDIMYETIPKIWDELITKFQCLTLCVKPARDGCSTGVARLCSCEDLAVYVQALKDCLPRIPPNSFSKTHGMIEMPNPTPEQLIFEPFVETDEIIVSSKAKQQLSWKGRRRWVEITVGVIGKRGSMHSLSPSLTVKESGDILSLEEKFQGGTGINLTPPPPAIMSKEALERCKQGIELIAETLGLEGFSRIDAFVHVETGEVLVIEVNTVPGMTPSTVLIQQALAEQPPLYPPQFFRTLLHLATHRVE</sequence>
<dbReference type="Gene3D" id="3.40.50.20">
    <property type="match status" value="2"/>
</dbReference>
<dbReference type="FunFam" id="3.30.470.20:FF:000061">
    <property type="entry name" value="D-alanine-D-alanine ligase family"/>
    <property type="match status" value="1"/>
</dbReference>
<dbReference type="PANTHER" id="PTHR23132:SF0">
    <property type="entry name" value="D-ALANINE-D-ALANINE LIGASE FAMILY"/>
    <property type="match status" value="1"/>
</dbReference>
<evidence type="ECO:0000256" key="8">
    <source>
        <dbReference type="PROSITE-ProRule" id="PRU00409"/>
    </source>
</evidence>
<dbReference type="SUPFAM" id="SSF56059">
    <property type="entry name" value="Glutathione synthetase ATP-binding domain-like"/>
    <property type="match status" value="2"/>
</dbReference>
<dbReference type="GO" id="GO:0008360">
    <property type="term" value="P:regulation of cell shape"/>
    <property type="evidence" value="ECO:0007669"/>
    <property type="project" value="UniProtKB-KW"/>
</dbReference>
<evidence type="ECO:0000256" key="9">
    <source>
        <dbReference type="SAM" id="MobiDB-lite"/>
    </source>
</evidence>
<keyword evidence="4 8" id="KW-0067">ATP-binding</keyword>
<dbReference type="Proteomes" id="UP000489600">
    <property type="component" value="Unassembled WGS sequence"/>
</dbReference>
<comment type="caution">
    <text evidence="11">The sequence shown here is derived from an EMBL/GenBank/DDBJ whole genome shotgun (WGS) entry which is preliminary data.</text>
</comment>
<evidence type="ECO:0000256" key="5">
    <source>
        <dbReference type="ARBA" id="ARBA00022960"/>
    </source>
</evidence>
<feature type="region of interest" description="Disordered" evidence="9">
    <location>
        <begin position="38"/>
        <end position="59"/>
    </location>
</feature>
<evidence type="ECO:0000256" key="3">
    <source>
        <dbReference type="ARBA" id="ARBA00022741"/>
    </source>
</evidence>
<evidence type="ECO:0000256" key="1">
    <source>
        <dbReference type="ARBA" id="ARBA00010871"/>
    </source>
</evidence>
<dbReference type="GO" id="GO:0046872">
    <property type="term" value="F:metal ion binding"/>
    <property type="evidence" value="ECO:0007669"/>
    <property type="project" value="InterPro"/>
</dbReference>
<dbReference type="InterPro" id="IPR011127">
    <property type="entry name" value="Dala_Dala_lig_N"/>
</dbReference>
<dbReference type="SUPFAM" id="SSF52440">
    <property type="entry name" value="PreATP-grasp domain"/>
    <property type="match status" value="2"/>
</dbReference>
<dbReference type="FunFam" id="3.40.50.20:FF:000027">
    <property type="entry name" value="D-alanine-D-alanine ligase family"/>
    <property type="match status" value="1"/>
</dbReference>
<dbReference type="FunFam" id="3.30.470.20:FF:000048">
    <property type="entry name" value="D-alanine--D-alanine ligase family"/>
    <property type="match status" value="1"/>
</dbReference>
<keyword evidence="6" id="KW-0573">Peptidoglycan synthesis</keyword>
<dbReference type="OrthoDB" id="2013972at2759"/>
<evidence type="ECO:0000313" key="11">
    <source>
        <dbReference type="EMBL" id="VVB04496.1"/>
    </source>
</evidence>
<protein>
    <recommendedName>
        <fullName evidence="10">ATP-grasp domain-containing protein</fullName>
    </recommendedName>
</protein>
<evidence type="ECO:0000313" key="12">
    <source>
        <dbReference type="Proteomes" id="UP000489600"/>
    </source>
</evidence>
<reference evidence="11" key="1">
    <citation type="submission" date="2019-07" db="EMBL/GenBank/DDBJ databases">
        <authorList>
            <person name="Dittberner H."/>
        </authorList>
    </citation>
    <scope>NUCLEOTIDE SEQUENCE [LARGE SCALE GENOMIC DNA]</scope>
</reference>
<dbReference type="InterPro" id="IPR013815">
    <property type="entry name" value="ATP_grasp_subdomain_1"/>
</dbReference>
<name>A0A565BT10_9BRAS</name>
<keyword evidence="12" id="KW-1185">Reference proteome</keyword>
<dbReference type="GO" id="GO:0008716">
    <property type="term" value="F:D-alanine-D-alanine ligase activity"/>
    <property type="evidence" value="ECO:0007669"/>
    <property type="project" value="InterPro"/>
</dbReference>
<dbReference type="Pfam" id="PF01820">
    <property type="entry name" value="Dala_Dala_lig_N"/>
    <property type="match status" value="2"/>
</dbReference>
<dbReference type="GO" id="GO:0071555">
    <property type="term" value="P:cell wall organization"/>
    <property type="evidence" value="ECO:0007669"/>
    <property type="project" value="UniProtKB-KW"/>
</dbReference>
<feature type="domain" description="ATP-grasp" evidence="10">
    <location>
        <begin position="223"/>
        <end position="452"/>
    </location>
</feature>
<evidence type="ECO:0000256" key="4">
    <source>
        <dbReference type="ARBA" id="ARBA00022840"/>
    </source>
</evidence>
<dbReference type="InterPro" id="IPR011095">
    <property type="entry name" value="Dala_Dala_lig_C"/>
</dbReference>
<accession>A0A565BT10</accession>
<evidence type="ECO:0000256" key="2">
    <source>
        <dbReference type="ARBA" id="ARBA00022598"/>
    </source>
</evidence>
<gene>
    <name evidence="11" type="ORF">ANE_LOCUS14940</name>
</gene>
<keyword evidence="2" id="KW-0436">Ligase</keyword>
<keyword evidence="5" id="KW-0133">Cell shape</keyword>
<dbReference type="GO" id="GO:0005524">
    <property type="term" value="F:ATP binding"/>
    <property type="evidence" value="ECO:0007669"/>
    <property type="project" value="UniProtKB-UniRule"/>
</dbReference>
<dbReference type="FunFam" id="3.40.50.20:FF:000028">
    <property type="entry name" value="D-alanine-D-alanine ligase family"/>
    <property type="match status" value="1"/>
</dbReference>
<dbReference type="InterPro" id="IPR000291">
    <property type="entry name" value="D-Ala_lig_Van_CS"/>
</dbReference>
<feature type="compositionally biased region" description="Polar residues" evidence="9">
    <location>
        <begin position="38"/>
        <end position="50"/>
    </location>
</feature>
<dbReference type="Gene3D" id="3.30.1490.20">
    <property type="entry name" value="ATP-grasp fold, A domain"/>
    <property type="match status" value="2"/>
</dbReference>
<dbReference type="AlphaFoldDB" id="A0A565BT10"/>
<comment type="similarity">
    <text evidence="1">Belongs to the D-alanine--D-alanine ligase family.</text>
</comment>
<dbReference type="EMBL" id="CABITT030000005">
    <property type="protein sequence ID" value="VVB04496.1"/>
    <property type="molecule type" value="Genomic_DNA"/>
</dbReference>
<keyword evidence="3 8" id="KW-0547">Nucleotide-binding</keyword>
<dbReference type="Gene3D" id="3.30.470.20">
    <property type="entry name" value="ATP-grasp fold, B domain"/>
    <property type="match status" value="3"/>
</dbReference>
<keyword evidence="7" id="KW-0961">Cell wall biogenesis/degradation</keyword>
<dbReference type="PROSITE" id="PS50975">
    <property type="entry name" value="ATP_GRASP"/>
    <property type="match status" value="2"/>
</dbReference>
<feature type="domain" description="ATP-grasp" evidence="10">
    <location>
        <begin position="676"/>
        <end position="937"/>
    </location>
</feature>
<evidence type="ECO:0000256" key="7">
    <source>
        <dbReference type="ARBA" id="ARBA00023316"/>
    </source>
</evidence>
<dbReference type="InterPro" id="IPR016185">
    <property type="entry name" value="PreATP-grasp_dom_sf"/>
</dbReference>
<dbReference type="GO" id="GO:0009507">
    <property type="term" value="C:chloroplast"/>
    <property type="evidence" value="ECO:0007669"/>
    <property type="project" value="TreeGrafter"/>
</dbReference>
<organism evidence="11 12">
    <name type="scientific">Arabis nemorensis</name>
    <dbReference type="NCBI Taxonomy" id="586526"/>
    <lineage>
        <taxon>Eukaryota</taxon>
        <taxon>Viridiplantae</taxon>
        <taxon>Streptophyta</taxon>
        <taxon>Embryophyta</taxon>
        <taxon>Tracheophyta</taxon>
        <taxon>Spermatophyta</taxon>
        <taxon>Magnoliopsida</taxon>
        <taxon>eudicotyledons</taxon>
        <taxon>Gunneridae</taxon>
        <taxon>Pentapetalae</taxon>
        <taxon>rosids</taxon>
        <taxon>malvids</taxon>
        <taxon>Brassicales</taxon>
        <taxon>Brassicaceae</taxon>
        <taxon>Arabideae</taxon>
        <taxon>Arabis</taxon>
    </lineage>
</organism>
<evidence type="ECO:0000256" key="6">
    <source>
        <dbReference type="ARBA" id="ARBA00022984"/>
    </source>
</evidence>
<dbReference type="InterPro" id="IPR011761">
    <property type="entry name" value="ATP-grasp"/>
</dbReference>
<dbReference type="Pfam" id="PF07478">
    <property type="entry name" value="Dala_Dala_lig_C"/>
    <property type="match status" value="2"/>
</dbReference>
<dbReference type="PANTHER" id="PTHR23132">
    <property type="entry name" value="D-ALANINE--D-ALANINE LIGASE"/>
    <property type="match status" value="1"/>
</dbReference>
<dbReference type="PROSITE" id="PS00844">
    <property type="entry name" value="DALA_DALA_LIGASE_2"/>
    <property type="match status" value="1"/>
</dbReference>
<evidence type="ECO:0000259" key="10">
    <source>
        <dbReference type="PROSITE" id="PS50975"/>
    </source>
</evidence>
<proteinExistence type="inferred from homology"/>